<gene>
    <name evidence="3" type="ORF">TR92331</name>
</gene>
<proteinExistence type="predicted"/>
<dbReference type="AlphaFoldDB" id="A0A0X3PJC7"/>
<keyword evidence="2" id="KW-0812">Transmembrane</keyword>
<name>A0A0X3PJC7_SCHSO</name>
<protein>
    <submittedName>
        <fullName evidence="3">Uncharacterized protein</fullName>
    </submittedName>
</protein>
<evidence type="ECO:0000256" key="2">
    <source>
        <dbReference type="SAM" id="Phobius"/>
    </source>
</evidence>
<feature type="region of interest" description="Disordered" evidence="1">
    <location>
        <begin position="31"/>
        <end position="120"/>
    </location>
</feature>
<feature type="transmembrane region" description="Helical" evidence="2">
    <location>
        <begin position="6"/>
        <end position="26"/>
    </location>
</feature>
<keyword evidence="2" id="KW-1133">Transmembrane helix</keyword>
<sequence length="120" mass="11971">MGISFIGLAFGILAVIGIAVLIYFCCCRKKGTGGTSAPSEPTPAPVYPPSEGFQPVPPGAGSVGWNVSQPPGISGPGAPYPTEPMSGAPIGSAWGQARPPYPPPPGAPQSYPSAPPPYPG</sequence>
<dbReference type="EMBL" id="GEEE01013258">
    <property type="protein sequence ID" value="JAP49967.1"/>
    <property type="molecule type" value="Transcribed_RNA"/>
</dbReference>
<evidence type="ECO:0000313" key="3">
    <source>
        <dbReference type="EMBL" id="JAP49967.1"/>
    </source>
</evidence>
<evidence type="ECO:0000256" key="1">
    <source>
        <dbReference type="SAM" id="MobiDB-lite"/>
    </source>
</evidence>
<keyword evidence="2" id="KW-0472">Membrane</keyword>
<reference evidence="3" key="1">
    <citation type="submission" date="2016-01" db="EMBL/GenBank/DDBJ databases">
        <title>Reference transcriptome for the parasite Schistocephalus solidus: insights into the molecular evolution of parasitism.</title>
        <authorList>
            <person name="Hebert F.O."/>
            <person name="Grambauer S."/>
            <person name="Barber I."/>
            <person name="Landry C.R."/>
            <person name="Aubin-Horth N."/>
        </authorList>
    </citation>
    <scope>NUCLEOTIDE SEQUENCE</scope>
</reference>
<feature type="compositionally biased region" description="Pro residues" evidence="1">
    <location>
        <begin position="99"/>
        <end position="120"/>
    </location>
</feature>
<accession>A0A0X3PJC7</accession>
<organism evidence="3">
    <name type="scientific">Schistocephalus solidus</name>
    <name type="common">Tapeworm</name>
    <dbReference type="NCBI Taxonomy" id="70667"/>
    <lineage>
        <taxon>Eukaryota</taxon>
        <taxon>Metazoa</taxon>
        <taxon>Spiralia</taxon>
        <taxon>Lophotrochozoa</taxon>
        <taxon>Platyhelminthes</taxon>
        <taxon>Cestoda</taxon>
        <taxon>Eucestoda</taxon>
        <taxon>Diphyllobothriidea</taxon>
        <taxon>Diphyllobothriidae</taxon>
        <taxon>Schistocephalus</taxon>
    </lineage>
</organism>